<evidence type="ECO:0000256" key="1">
    <source>
        <dbReference type="ARBA" id="ARBA00022553"/>
    </source>
</evidence>
<organism evidence="4">
    <name type="scientific">Leptolyngbya sp. NK1-12</name>
    <dbReference type="NCBI Taxonomy" id="2547451"/>
    <lineage>
        <taxon>Bacteria</taxon>
        <taxon>Bacillati</taxon>
        <taxon>Cyanobacteriota</taxon>
        <taxon>Cyanophyceae</taxon>
        <taxon>Leptolyngbyales</taxon>
        <taxon>Leptolyngbyaceae</taxon>
        <taxon>Leptolyngbya group</taxon>
        <taxon>Leptolyngbya</taxon>
    </lineage>
</organism>
<gene>
    <name evidence="4" type="ORF">HJG54_22470</name>
</gene>
<dbReference type="GO" id="GO:0000160">
    <property type="term" value="P:phosphorelay signal transduction system"/>
    <property type="evidence" value="ECO:0007669"/>
    <property type="project" value="InterPro"/>
</dbReference>
<dbReference type="InterPro" id="IPR001789">
    <property type="entry name" value="Sig_transdc_resp-reg_receiver"/>
</dbReference>
<keyword evidence="1 2" id="KW-0597">Phosphoprotein</keyword>
<dbReference type="SUPFAM" id="SSF52172">
    <property type="entry name" value="CheY-like"/>
    <property type="match status" value="1"/>
</dbReference>
<dbReference type="AlphaFoldDB" id="A0AA96WIK2"/>
<dbReference type="Pfam" id="PF00072">
    <property type="entry name" value="Response_reg"/>
    <property type="match status" value="1"/>
</dbReference>
<dbReference type="EMBL" id="CP053586">
    <property type="protein sequence ID" value="WNZ25340.1"/>
    <property type="molecule type" value="Genomic_DNA"/>
</dbReference>
<dbReference type="InterPro" id="IPR050595">
    <property type="entry name" value="Bact_response_regulator"/>
</dbReference>
<dbReference type="PANTHER" id="PTHR44591">
    <property type="entry name" value="STRESS RESPONSE REGULATOR PROTEIN 1"/>
    <property type="match status" value="1"/>
</dbReference>
<reference evidence="4" key="1">
    <citation type="submission" date="2020-05" db="EMBL/GenBank/DDBJ databases">
        <authorList>
            <person name="Zhu T."/>
            <person name="Keshari N."/>
            <person name="Lu X."/>
        </authorList>
    </citation>
    <scope>NUCLEOTIDE SEQUENCE</scope>
    <source>
        <strain evidence="4">NK1-12</strain>
    </source>
</reference>
<proteinExistence type="predicted"/>
<accession>A0AA96WIK2</accession>
<dbReference type="RefSeq" id="WP_035998694.1">
    <property type="nucleotide sequence ID" value="NZ_CP053586.1"/>
</dbReference>
<evidence type="ECO:0000259" key="3">
    <source>
        <dbReference type="PROSITE" id="PS50110"/>
    </source>
</evidence>
<name>A0AA96WIK2_9CYAN</name>
<feature type="domain" description="Response regulatory" evidence="3">
    <location>
        <begin position="5"/>
        <end position="122"/>
    </location>
</feature>
<dbReference type="SMART" id="SM00448">
    <property type="entry name" value="REC"/>
    <property type="match status" value="1"/>
</dbReference>
<dbReference type="PROSITE" id="PS50110">
    <property type="entry name" value="RESPONSE_REGULATORY"/>
    <property type="match status" value="1"/>
</dbReference>
<sequence length="128" mass="14117">MATKRVLIIDDEETIQTVVQFGIRLTVGWDVITASSGPTGIDTAKTERPDVILLDVMMPEMDGIATFKVLQANPETEQIPVIFLTAKAQAAERRQFNDLGVSGVITKPFNSLDLPEQIAKILHWPLES</sequence>
<evidence type="ECO:0000313" key="4">
    <source>
        <dbReference type="EMBL" id="WNZ25340.1"/>
    </source>
</evidence>
<dbReference type="InterPro" id="IPR011006">
    <property type="entry name" value="CheY-like_superfamily"/>
</dbReference>
<feature type="modified residue" description="4-aspartylphosphate" evidence="2">
    <location>
        <position position="55"/>
    </location>
</feature>
<dbReference type="PANTHER" id="PTHR44591:SF22">
    <property type="entry name" value="CHEY SUBFAMILY"/>
    <property type="match status" value="1"/>
</dbReference>
<evidence type="ECO:0000256" key="2">
    <source>
        <dbReference type="PROSITE-ProRule" id="PRU00169"/>
    </source>
</evidence>
<protein>
    <submittedName>
        <fullName evidence="4">Response regulator</fullName>
    </submittedName>
</protein>
<dbReference type="CDD" id="cd17552">
    <property type="entry name" value="REC_RR468-like"/>
    <property type="match status" value="1"/>
</dbReference>
<dbReference type="Gene3D" id="3.40.50.2300">
    <property type="match status" value="1"/>
</dbReference>